<accession>A0A0A8ZQ03</accession>
<dbReference type="EMBL" id="GBRH01259060">
    <property type="protein sequence ID" value="JAD38835.1"/>
    <property type="molecule type" value="Transcribed_RNA"/>
</dbReference>
<organism evidence="2">
    <name type="scientific">Arundo donax</name>
    <name type="common">Giant reed</name>
    <name type="synonym">Donax arundinaceus</name>
    <dbReference type="NCBI Taxonomy" id="35708"/>
    <lineage>
        <taxon>Eukaryota</taxon>
        <taxon>Viridiplantae</taxon>
        <taxon>Streptophyta</taxon>
        <taxon>Embryophyta</taxon>
        <taxon>Tracheophyta</taxon>
        <taxon>Spermatophyta</taxon>
        <taxon>Magnoliopsida</taxon>
        <taxon>Liliopsida</taxon>
        <taxon>Poales</taxon>
        <taxon>Poaceae</taxon>
        <taxon>PACMAD clade</taxon>
        <taxon>Arundinoideae</taxon>
        <taxon>Arundineae</taxon>
        <taxon>Arundo</taxon>
    </lineage>
</organism>
<name>A0A0A8ZQ03_ARUDO</name>
<dbReference type="AlphaFoldDB" id="A0A0A8ZQ03"/>
<reference evidence="2" key="1">
    <citation type="submission" date="2014-09" db="EMBL/GenBank/DDBJ databases">
        <authorList>
            <person name="Magalhaes I.L.F."/>
            <person name="Oliveira U."/>
            <person name="Santos F.R."/>
            <person name="Vidigal T.H.D.A."/>
            <person name="Brescovit A.D."/>
            <person name="Santos A.J."/>
        </authorList>
    </citation>
    <scope>NUCLEOTIDE SEQUENCE</scope>
    <source>
        <tissue evidence="2">Shoot tissue taken approximately 20 cm above the soil surface</tissue>
    </source>
</reference>
<protein>
    <submittedName>
        <fullName evidence="2">Uncharacterized protein</fullName>
    </submittedName>
</protein>
<proteinExistence type="predicted"/>
<evidence type="ECO:0000313" key="2">
    <source>
        <dbReference type="EMBL" id="JAD38835.1"/>
    </source>
</evidence>
<feature type="region of interest" description="Disordered" evidence="1">
    <location>
        <begin position="1"/>
        <end position="28"/>
    </location>
</feature>
<reference evidence="2" key="2">
    <citation type="journal article" date="2015" name="Data Brief">
        <title>Shoot transcriptome of the giant reed, Arundo donax.</title>
        <authorList>
            <person name="Barrero R.A."/>
            <person name="Guerrero F.D."/>
            <person name="Moolhuijzen P."/>
            <person name="Goolsby J.A."/>
            <person name="Tidwell J."/>
            <person name="Bellgard S.E."/>
            <person name="Bellgard M.I."/>
        </authorList>
    </citation>
    <scope>NUCLEOTIDE SEQUENCE</scope>
    <source>
        <tissue evidence="2">Shoot tissue taken approximately 20 cm above the soil surface</tissue>
    </source>
</reference>
<sequence>MQSIEYRTSKRSSPSPSPSLRRRSTSWP</sequence>
<evidence type="ECO:0000256" key="1">
    <source>
        <dbReference type="SAM" id="MobiDB-lite"/>
    </source>
</evidence>